<keyword evidence="1" id="KW-1133">Transmembrane helix</keyword>
<dbReference type="EMBL" id="AWUE01013553">
    <property type="protein sequence ID" value="OMP06617.1"/>
    <property type="molecule type" value="Genomic_DNA"/>
</dbReference>
<feature type="transmembrane region" description="Helical" evidence="1">
    <location>
        <begin position="44"/>
        <end position="62"/>
    </location>
</feature>
<name>A0A1R3KHQ4_9ROSI</name>
<dbReference type="STRING" id="93759.A0A1R3KHQ4"/>
<keyword evidence="1" id="KW-0472">Membrane</keyword>
<keyword evidence="3" id="KW-1185">Reference proteome</keyword>
<protein>
    <submittedName>
        <fullName evidence="2">Bax inhibitor 1</fullName>
    </submittedName>
</protein>
<comment type="caution">
    <text evidence="2">The sequence shown here is derived from an EMBL/GenBank/DDBJ whole genome shotgun (WGS) entry which is preliminary data.</text>
</comment>
<organism evidence="2 3">
    <name type="scientific">Corchorus olitorius</name>
    <dbReference type="NCBI Taxonomy" id="93759"/>
    <lineage>
        <taxon>Eukaryota</taxon>
        <taxon>Viridiplantae</taxon>
        <taxon>Streptophyta</taxon>
        <taxon>Embryophyta</taxon>
        <taxon>Tracheophyta</taxon>
        <taxon>Spermatophyta</taxon>
        <taxon>Magnoliopsida</taxon>
        <taxon>eudicotyledons</taxon>
        <taxon>Gunneridae</taxon>
        <taxon>Pentapetalae</taxon>
        <taxon>rosids</taxon>
        <taxon>malvids</taxon>
        <taxon>Malvales</taxon>
        <taxon>Malvaceae</taxon>
        <taxon>Grewioideae</taxon>
        <taxon>Apeibeae</taxon>
        <taxon>Corchorus</taxon>
    </lineage>
</organism>
<accession>A0A1R3KHQ4</accession>
<dbReference type="Proteomes" id="UP000187203">
    <property type="component" value="Unassembled WGS sequence"/>
</dbReference>
<reference evidence="3" key="1">
    <citation type="submission" date="2013-09" db="EMBL/GenBank/DDBJ databases">
        <title>Corchorus olitorius genome sequencing.</title>
        <authorList>
            <person name="Alam M."/>
            <person name="Haque M.S."/>
            <person name="Islam M.S."/>
            <person name="Emdad E.M."/>
            <person name="Islam M.M."/>
            <person name="Ahmed B."/>
            <person name="Halim A."/>
            <person name="Hossen Q.M.M."/>
            <person name="Hossain M.Z."/>
            <person name="Ahmed R."/>
            <person name="Khan M.M."/>
            <person name="Islam R."/>
            <person name="Rashid M.M."/>
            <person name="Khan S.A."/>
            <person name="Rahman M.S."/>
            <person name="Alam M."/>
            <person name="Yahiya A.S."/>
            <person name="Khan M.S."/>
            <person name="Azam M.S."/>
            <person name="Haque T."/>
            <person name="Lashkar M.Z.H."/>
            <person name="Akhand A.I."/>
            <person name="Morshed G."/>
            <person name="Roy S."/>
            <person name="Uddin K.S."/>
            <person name="Rabeya T."/>
            <person name="Hossain A.S."/>
            <person name="Chowdhury A."/>
            <person name="Snigdha A.R."/>
            <person name="Mortoza M.S."/>
            <person name="Matin S.A."/>
            <person name="Hoque S.M.E."/>
            <person name="Islam M.K."/>
            <person name="Roy D.K."/>
            <person name="Haider R."/>
            <person name="Moosa M.M."/>
            <person name="Elias S.M."/>
            <person name="Hasan A.M."/>
            <person name="Jahan S."/>
            <person name="Shafiuddin M."/>
            <person name="Mahmood N."/>
            <person name="Shommy N.S."/>
        </authorList>
    </citation>
    <scope>NUCLEOTIDE SEQUENCE [LARGE SCALE GENOMIC DNA]</scope>
    <source>
        <strain evidence="3">cv. O-4</strain>
    </source>
</reference>
<evidence type="ECO:0000256" key="1">
    <source>
        <dbReference type="SAM" id="Phobius"/>
    </source>
</evidence>
<dbReference type="OrthoDB" id="1277691at2759"/>
<dbReference type="AlphaFoldDB" id="A0A1R3KHQ4"/>
<sequence>MLYQAATEILKLSRIFSRFKRSISSQTALTNSAVGANLHILFQYWGNLTFLACIGIIIWLSFTPSHLEGKRVSLLMAFALFEGATIGPLIHLAIEVDLRYNETFKINIMLI</sequence>
<evidence type="ECO:0000313" key="2">
    <source>
        <dbReference type="EMBL" id="OMP06617.1"/>
    </source>
</evidence>
<keyword evidence="1" id="KW-0812">Transmembrane</keyword>
<feature type="transmembrane region" description="Helical" evidence="1">
    <location>
        <begin position="74"/>
        <end position="94"/>
    </location>
</feature>
<proteinExistence type="predicted"/>
<gene>
    <name evidence="2" type="ORF">COLO4_08016</name>
</gene>
<evidence type="ECO:0000313" key="3">
    <source>
        <dbReference type="Proteomes" id="UP000187203"/>
    </source>
</evidence>